<evidence type="ECO:0000313" key="1">
    <source>
        <dbReference type="EMBL" id="DAE28997.1"/>
    </source>
</evidence>
<organism evidence="1">
    <name type="scientific">virus sp. ctPYc18</name>
    <dbReference type="NCBI Taxonomy" id="2828251"/>
    <lineage>
        <taxon>Viruses</taxon>
    </lineage>
</organism>
<dbReference type="EMBL" id="BK059092">
    <property type="protein sequence ID" value="DAE28997.1"/>
    <property type="molecule type" value="Genomic_DNA"/>
</dbReference>
<sequence length="72" mass="8127">MIWEMGYIDPETGIKKGTRNGVYGVTTNDDAEKSRGSRGAVIVYEEIGRFRKFQTAWTVNEPSVRDGKDVWG</sequence>
<proteinExistence type="predicted"/>
<name>A0A8S5RD53_9VIRU</name>
<protein>
    <submittedName>
        <fullName evidence="1">Terminase large subunit</fullName>
    </submittedName>
</protein>
<accession>A0A8S5RD53</accession>
<reference evidence="1" key="1">
    <citation type="journal article" date="2021" name="Proc. Natl. Acad. Sci. U.S.A.">
        <title>A Catalog of Tens of Thousands of Viruses from Human Metagenomes Reveals Hidden Associations with Chronic Diseases.</title>
        <authorList>
            <person name="Tisza M.J."/>
            <person name="Buck C.B."/>
        </authorList>
    </citation>
    <scope>NUCLEOTIDE SEQUENCE</scope>
    <source>
        <strain evidence="1">CtPYc18</strain>
    </source>
</reference>